<comment type="caution">
    <text evidence="1">The sequence shown here is derived from an EMBL/GenBank/DDBJ whole genome shotgun (WGS) entry which is preliminary data.</text>
</comment>
<reference evidence="1 2" key="1">
    <citation type="submission" date="2020-02" db="EMBL/GenBank/DDBJ databases">
        <title>Acidophilic actinobacteria isolated from forest soil.</title>
        <authorList>
            <person name="Golinska P."/>
        </authorList>
    </citation>
    <scope>NUCLEOTIDE SEQUENCE [LARGE SCALE GENOMIC DNA]</scope>
    <source>
        <strain evidence="1 2">NL8</strain>
    </source>
</reference>
<dbReference type="Gene3D" id="3.40.50.720">
    <property type="entry name" value="NAD(P)-binding Rossmann-like Domain"/>
    <property type="match status" value="1"/>
</dbReference>
<keyword evidence="2" id="KW-1185">Reference proteome</keyword>
<gene>
    <name evidence="1" type="ORF">KGQ19_29240</name>
</gene>
<organism evidence="1 2">
    <name type="scientific">Catenulispora pinistramenti</name>
    <dbReference type="NCBI Taxonomy" id="2705254"/>
    <lineage>
        <taxon>Bacteria</taxon>
        <taxon>Bacillati</taxon>
        <taxon>Actinomycetota</taxon>
        <taxon>Actinomycetes</taxon>
        <taxon>Catenulisporales</taxon>
        <taxon>Catenulisporaceae</taxon>
        <taxon>Catenulispora</taxon>
    </lineage>
</organism>
<dbReference type="Proteomes" id="UP000730482">
    <property type="component" value="Unassembled WGS sequence"/>
</dbReference>
<evidence type="ECO:0000313" key="2">
    <source>
        <dbReference type="Proteomes" id="UP000730482"/>
    </source>
</evidence>
<name>A0ABS5KYE4_9ACTN</name>
<dbReference type="EMBL" id="JAAFYZ010000121">
    <property type="protein sequence ID" value="MBS2550965.1"/>
    <property type="molecule type" value="Genomic_DNA"/>
</dbReference>
<protein>
    <submittedName>
        <fullName evidence="1">Uncharacterized protein</fullName>
    </submittedName>
</protein>
<proteinExistence type="predicted"/>
<evidence type="ECO:0000313" key="1">
    <source>
        <dbReference type="EMBL" id="MBS2550965.1"/>
    </source>
</evidence>
<sequence>MITLRSAPKLRDDVFVVPSGRQTAYIHSSRGIELIAEPGSYAWIERLTPFLNGASTVERLVTGLDDERRSAVLGVLARLDALGLIEDSADDGPARREQSFADADVLVLGAGQAADVLARHLNSVGVAKVAVSHDPDSVGHGHDAVVVLAGTGLPLPVTVLAGLDDRCRRNGVWFVPAAADDAACWIGPVLRPGATRLAGGWIGAWLRIHGQRGAAPARRPIEPVAVEIAAAQLVHRFRELATAEDDTRQDVLIRLDLNDLSTSRHSYRPHPAALPAAAQSESEFLASIAALRAAPAVDAQEFSRRAAQCIDERTGLIGSLDEEGLPQFPRRATTATVRDPRGAAPDDQPHRVYGVAPDFGTARILAARRALARYASLALDPRRFVPTGSGPAVWAWSPEREAATLVPASAVVPESVVVSSAKAVPGSRGLGHGLEWDEAVDTALRSLRGVPRHRALIVPLDHDPAAVEALPYLVKAVVIDA</sequence>
<dbReference type="RefSeq" id="WP_212014791.1">
    <property type="nucleotide sequence ID" value="NZ_JAAFYZ010000121.1"/>
</dbReference>
<accession>A0ABS5KYE4</accession>